<dbReference type="Gene3D" id="2.60.40.2700">
    <property type="match status" value="1"/>
</dbReference>
<dbReference type="RefSeq" id="WP_191766065.1">
    <property type="nucleotide sequence ID" value="NZ_JACSPM010000002.1"/>
</dbReference>
<dbReference type="Pfam" id="PF04122">
    <property type="entry name" value="CW_binding_2"/>
    <property type="match status" value="3"/>
</dbReference>
<dbReference type="InterPro" id="IPR051922">
    <property type="entry name" value="Bact_Sporulation_Assoc"/>
</dbReference>
<sequence>MRRNAPLALVASLAIAATMIVATPAAADSTTAGVAPTSAPRSLAPAALAEPDEPSALTPVAPAAPDGPTVAELAAGDVLRLAGLDRYATAIEVSKIYDPGVPAVFVATGTNFPDALSAASAAALFGGPLLLTPTAALPQAVYDEIDRLQPEVIAVIGRAPVVSDAVVKKLQTLAPTVRLGGIDRYATGLAVVQSTFEWATDAVIATGRTFPDALSATGAAGAIGAPVILVDGKLSRVSQAVLDTLRELGVERVHIAGSAGAVSSGIQSHLSSAGFVVARYGGTDRYQTAAIVNDAFFPAGSTDTIFLATGTNFPDALSGAALAGAVGAPLYITAPGCVPDVVRTSVSALGASLAVVMGGTSVVSDAAAANYGCLNPAIPTISGTPKAGYTLTANPGAWTPGASMSYVWYANGSPLGGGETLPLTEWLVGKRITVSVTASLEGYVSATRTSQPTAPIASAIPSTQHYPNPVTAGAYCAKQYEGWHAHTSTGVRVKCMTSPTDTRLRWRAI</sequence>
<evidence type="ECO:0000313" key="2">
    <source>
        <dbReference type="EMBL" id="MBD8023755.1"/>
    </source>
</evidence>
<dbReference type="PANTHER" id="PTHR30032">
    <property type="entry name" value="N-ACETYLMURAMOYL-L-ALANINE AMIDASE-RELATED"/>
    <property type="match status" value="1"/>
</dbReference>
<proteinExistence type="predicted"/>
<gene>
    <name evidence="2" type="ORF">H9622_09140</name>
</gene>
<protein>
    <submittedName>
        <fullName evidence="2">Cell wall-binding repeat-containing protein</fullName>
    </submittedName>
</protein>
<feature type="chain" id="PRO_5045209676" evidence="1">
    <location>
        <begin position="28"/>
        <end position="509"/>
    </location>
</feature>
<evidence type="ECO:0000313" key="3">
    <source>
        <dbReference type="Proteomes" id="UP000602532"/>
    </source>
</evidence>
<evidence type="ECO:0000256" key="1">
    <source>
        <dbReference type="SAM" id="SignalP"/>
    </source>
</evidence>
<reference evidence="2 3" key="1">
    <citation type="submission" date="2020-08" db="EMBL/GenBank/DDBJ databases">
        <title>A Genomic Blueprint of the Chicken Gut Microbiome.</title>
        <authorList>
            <person name="Gilroy R."/>
            <person name="Ravi A."/>
            <person name="Getino M."/>
            <person name="Pursley I."/>
            <person name="Horton D.L."/>
            <person name="Alikhan N.-F."/>
            <person name="Baker D."/>
            <person name="Gharbi K."/>
            <person name="Hall N."/>
            <person name="Watson M."/>
            <person name="Adriaenssens E.M."/>
            <person name="Foster-Nyarko E."/>
            <person name="Jarju S."/>
            <person name="Secka A."/>
            <person name="Antonio M."/>
            <person name="Oren A."/>
            <person name="Chaudhuri R."/>
            <person name="La Ragione R.M."/>
            <person name="Hildebrand F."/>
            <person name="Pallen M.J."/>
        </authorList>
    </citation>
    <scope>NUCLEOTIDE SEQUENCE [LARGE SCALE GENOMIC DNA]</scope>
    <source>
        <strain evidence="2 3">Sa1CUA4</strain>
    </source>
</reference>
<organism evidence="2 3">
    <name type="scientific">Microbacterium gallinarum</name>
    <dbReference type="NCBI Taxonomy" id="2762209"/>
    <lineage>
        <taxon>Bacteria</taxon>
        <taxon>Bacillati</taxon>
        <taxon>Actinomycetota</taxon>
        <taxon>Actinomycetes</taxon>
        <taxon>Micrococcales</taxon>
        <taxon>Microbacteriaceae</taxon>
        <taxon>Microbacterium</taxon>
    </lineage>
</organism>
<comment type="caution">
    <text evidence="2">The sequence shown here is derived from an EMBL/GenBank/DDBJ whole genome shotgun (WGS) entry which is preliminary data.</text>
</comment>
<dbReference type="Proteomes" id="UP000602532">
    <property type="component" value="Unassembled WGS sequence"/>
</dbReference>
<feature type="signal peptide" evidence="1">
    <location>
        <begin position="1"/>
        <end position="27"/>
    </location>
</feature>
<keyword evidence="1" id="KW-0732">Signal</keyword>
<accession>A0ABR8X348</accession>
<dbReference type="EMBL" id="JACSPM010000002">
    <property type="protein sequence ID" value="MBD8023755.1"/>
    <property type="molecule type" value="Genomic_DNA"/>
</dbReference>
<name>A0ABR8X348_9MICO</name>
<dbReference type="InterPro" id="IPR007253">
    <property type="entry name" value="Cell_wall-bd_2"/>
</dbReference>
<keyword evidence="3" id="KW-1185">Reference proteome</keyword>
<dbReference type="PANTHER" id="PTHR30032:SF8">
    <property type="entry name" value="GERMINATION-SPECIFIC N-ACETYLMURAMOYL-L-ALANINE AMIDASE"/>
    <property type="match status" value="1"/>
</dbReference>